<dbReference type="CDD" id="cd03707">
    <property type="entry name" value="EFTU_III"/>
    <property type="match status" value="1"/>
</dbReference>
<evidence type="ECO:0000256" key="3">
    <source>
        <dbReference type="ARBA" id="ARBA00022917"/>
    </source>
</evidence>
<dbReference type="InterPro" id="IPR031157">
    <property type="entry name" value="G_TR_CS"/>
</dbReference>
<evidence type="ECO:0000256" key="2">
    <source>
        <dbReference type="ARBA" id="ARBA00022768"/>
    </source>
</evidence>
<keyword evidence="9" id="KW-1185">Reference proteome</keyword>
<dbReference type="CDD" id="cd03697">
    <property type="entry name" value="EFTU_II"/>
    <property type="match status" value="1"/>
</dbReference>
<dbReference type="CDD" id="cd01884">
    <property type="entry name" value="EF_Tu"/>
    <property type="match status" value="1"/>
</dbReference>
<keyword evidence="6" id="KW-0479">Metal-binding</keyword>
<dbReference type="RefSeq" id="WP_379088388.1">
    <property type="nucleotide sequence ID" value="NZ_JBHTJO010000001.1"/>
</dbReference>
<keyword evidence="6" id="KW-0963">Cytoplasm</keyword>
<dbReference type="Proteomes" id="UP001597102">
    <property type="component" value="Unassembled WGS sequence"/>
</dbReference>
<dbReference type="InterPro" id="IPR004541">
    <property type="entry name" value="Transl_elong_EFTu/EF1A_bac/org"/>
</dbReference>
<evidence type="ECO:0000256" key="4">
    <source>
        <dbReference type="ARBA" id="ARBA00023134"/>
    </source>
</evidence>
<dbReference type="PROSITE" id="PS51722">
    <property type="entry name" value="G_TR_2"/>
    <property type="match status" value="1"/>
</dbReference>
<evidence type="ECO:0000313" key="8">
    <source>
        <dbReference type="EMBL" id="MFD0987073.1"/>
    </source>
</evidence>
<dbReference type="Pfam" id="PF00009">
    <property type="entry name" value="GTP_EFTU"/>
    <property type="match status" value="1"/>
</dbReference>
<comment type="similarity">
    <text evidence="6">Belongs to the TRAFAC class translation factor GTPase superfamily. Classic translation factor GTPase family. EF-Tu/EF-1A subfamily.</text>
</comment>
<dbReference type="NCBIfam" id="TIGR00231">
    <property type="entry name" value="small_GTP"/>
    <property type="match status" value="1"/>
</dbReference>
<gene>
    <name evidence="6 8" type="primary">tuf</name>
    <name evidence="8" type="ORF">ACFQ2F_08180</name>
</gene>
<evidence type="ECO:0000256" key="5">
    <source>
        <dbReference type="ARBA" id="ARBA00029554"/>
    </source>
</evidence>
<feature type="binding site" evidence="6">
    <location>
        <position position="26"/>
    </location>
    <ligand>
        <name>Mg(2+)</name>
        <dbReference type="ChEBI" id="CHEBI:18420"/>
    </ligand>
</feature>
<dbReference type="SUPFAM" id="SSF50447">
    <property type="entry name" value="Translation proteins"/>
    <property type="match status" value="1"/>
</dbReference>
<comment type="subunit">
    <text evidence="6">Monomer.</text>
</comment>
<feature type="domain" description="Tr-type G" evidence="7">
    <location>
        <begin position="10"/>
        <end position="206"/>
    </location>
</feature>
<reference evidence="9" key="1">
    <citation type="journal article" date="2019" name="Int. J. Syst. Evol. Microbiol.">
        <title>The Global Catalogue of Microorganisms (GCM) 10K type strain sequencing project: providing services to taxonomists for standard genome sequencing and annotation.</title>
        <authorList>
            <consortium name="The Broad Institute Genomics Platform"/>
            <consortium name="The Broad Institute Genome Sequencing Center for Infectious Disease"/>
            <person name="Wu L."/>
            <person name="Ma J."/>
        </authorList>
    </citation>
    <scope>NUCLEOTIDE SEQUENCE [LARGE SCALE GENOMIC DNA]</scope>
    <source>
        <strain evidence="9">CCUG 61697</strain>
    </source>
</reference>
<dbReference type="InterPro" id="IPR005225">
    <property type="entry name" value="Small_GTP-bd"/>
</dbReference>
<dbReference type="Gene3D" id="3.40.50.300">
    <property type="entry name" value="P-loop containing nucleotide triphosphate hydrolases"/>
    <property type="match status" value="1"/>
</dbReference>
<evidence type="ECO:0000256" key="6">
    <source>
        <dbReference type="HAMAP-Rule" id="MF_00118"/>
    </source>
</evidence>
<dbReference type="GO" id="GO:0003746">
    <property type="term" value="F:translation elongation factor activity"/>
    <property type="evidence" value="ECO:0007669"/>
    <property type="project" value="UniProtKB-KW"/>
</dbReference>
<proteinExistence type="inferred from homology"/>
<keyword evidence="1 6" id="KW-0547">Nucleotide-binding</keyword>
<dbReference type="InterPro" id="IPR050055">
    <property type="entry name" value="EF-Tu_GTPase"/>
</dbReference>
<dbReference type="InterPro" id="IPR027417">
    <property type="entry name" value="P-loop_NTPase"/>
</dbReference>
<comment type="caution">
    <text evidence="8">The sequence shown here is derived from an EMBL/GenBank/DDBJ whole genome shotgun (WGS) entry which is preliminary data.</text>
</comment>
<evidence type="ECO:0000259" key="7">
    <source>
        <dbReference type="PROSITE" id="PS51722"/>
    </source>
</evidence>
<keyword evidence="4 6" id="KW-0342">GTP-binding</keyword>
<dbReference type="SUPFAM" id="SSF50465">
    <property type="entry name" value="EF-Tu/eEF-1alpha/eIF2-gamma C-terminal domain"/>
    <property type="match status" value="1"/>
</dbReference>
<dbReference type="InterPro" id="IPR033720">
    <property type="entry name" value="EFTU_2"/>
</dbReference>
<dbReference type="InterPro" id="IPR041709">
    <property type="entry name" value="EF-Tu_GTP-bd"/>
</dbReference>
<dbReference type="InterPro" id="IPR004160">
    <property type="entry name" value="Transl_elong_EFTu/EF1A_C"/>
</dbReference>
<dbReference type="Pfam" id="PF03143">
    <property type="entry name" value="GTP_EFTU_D3"/>
    <property type="match status" value="1"/>
</dbReference>
<organism evidence="8 9">
    <name type="scientific">Methyloligella solikamskensis</name>
    <dbReference type="NCBI Taxonomy" id="1177756"/>
    <lineage>
        <taxon>Bacteria</taxon>
        <taxon>Pseudomonadati</taxon>
        <taxon>Pseudomonadota</taxon>
        <taxon>Alphaproteobacteria</taxon>
        <taxon>Hyphomicrobiales</taxon>
        <taxon>Hyphomicrobiaceae</taxon>
        <taxon>Methyloligella</taxon>
    </lineage>
</organism>
<dbReference type="PANTHER" id="PTHR43721:SF22">
    <property type="entry name" value="ELONGATION FACTOR TU, MITOCHONDRIAL"/>
    <property type="match status" value="1"/>
</dbReference>
<dbReference type="SUPFAM" id="SSF52540">
    <property type="entry name" value="P-loop containing nucleoside triphosphate hydrolases"/>
    <property type="match status" value="1"/>
</dbReference>
<keyword evidence="6" id="KW-0460">Magnesium</keyword>
<dbReference type="InterPro" id="IPR004161">
    <property type="entry name" value="EFTu-like_2"/>
</dbReference>
<protein>
    <recommendedName>
        <fullName evidence="5 6">Elongation factor Tu</fullName>
        <shortName evidence="6">EF-Tu</shortName>
        <ecNumber evidence="6">3.6.5.3</ecNumber>
    </recommendedName>
</protein>
<keyword evidence="2 6" id="KW-0251">Elongation factor</keyword>
<dbReference type="Gene3D" id="2.40.30.10">
    <property type="entry name" value="Translation factors"/>
    <property type="match status" value="2"/>
</dbReference>
<name>A0ABW3J9V9_9HYPH</name>
<comment type="subcellular location">
    <subcellularLocation>
        <location evidence="6">Cytoplasm</location>
    </subcellularLocation>
</comment>
<feature type="binding site" evidence="6">
    <location>
        <begin position="136"/>
        <end position="139"/>
    </location>
    <ligand>
        <name>GTP</name>
        <dbReference type="ChEBI" id="CHEBI:37565"/>
    </ligand>
</feature>
<evidence type="ECO:0000313" key="9">
    <source>
        <dbReference type="Proteomes" id="UP001597102"/>
    </source>
</evidence>
<comment type="catalytic activity">
    <reaction evidence="6">
        <text>GTP + H2O = GDP + phosphate + H(+)</text>
        <dbReference type="Rhea" id="RHEA:19669"/>
        <dbReference type="ChEBI" id="CHEBI:15377"/>
        <dbReference type="ChEBI" id="CHEBI:15378"/>
        <dbReference type="ChEBI" id="CHEBI:37565"/>
        <dbReference type="ChEBI" id="CHEBI:43474"/>
        <dbReference type="ChEBI" id="CHEBI:58189"/>
        <dbReference type="EC" id="3.6.5.3"/>
    </reaction>
</comment>
<dbReference type="PROSITE" id="PS00301">
    <property type="entry name" value="G_TR_1"/>
    <property type="match status" value="1"/>
</dbReference>
<dbReference type="NCBIfam" id="NF000766">
    <property type="entry name" value="PRK00049.1"/>
    <property type="match status" value="1"/>
</dbReference>
<dbReference type="EC" id="3.6.5.3" evidence="6"/>
<dbReference type="NCBIfam" id="NF009373">
    <property type="entry name" value="PRK12736.1"/>
    <property type="match status" value="1"/>
</dbReference>
<dbReference type="Pfam" id="PF03144">
    <property type="entry name" value="GTP_EFTU_D2"/>
    <property type="match status" value="1"/>
</dbReference>
<dbReference type="PRINTS" id="PR00315">
    <property type="entry name" value="ELONGATNFCT"/>
</dbReference>
<dbReference type="PANTHER" id="PTHR43721">
    <property type="entry name" value="ELONGATION FACTOR TU-RELATED"/>
    <property type="match status" value="1"/>
</dbReference>
<dbReference type="NCBIfam" id="TIGR00485">
    <property type="entry name" value="EF-Tu"/>
    <property type="match status" value="1"/>
</dbReference>
<dbReference type="HAMAP" id="MF_00118_B">
    <property type="entry name" value="EF_Tu_B"/>
    <property type="match status" value="1"/>
</dbReference>
<keyword evidence="6" id="KW-0378">Hydrolase</keyword>
<accession>A0ABW3J9V9</accession>
<dbReference type="InterPro" id="IPR009000">
    <property type="entry name" value="Transl_B-barrel_sf"/>
</dbReference>
<dbReference type="InterPro" id="IPR009001">
    <property type="entry name" value="Transl_elong_EF1A/Init_IF2_C"/>
</dbReference>
<dbReference type="InterPro" id="IPR000795">
    <property type="entry name" value="T_Tr_GTP-bd_dom"/>
</dbReference>
<dbReference type="EMBL" id="JBHTJO010000001">
    <property type="protein sequence ID" value="MFD0987073.1"/>
    <property type="molecule type" value="Genomic_DNA"/>
</dbReference>
<comment type="function">
    <text evidence="6">GTP hydrolase that promotes the GTP-dependent binding of aminoacyl-tRNA to the A-site of ribosomes during protein biosynthesis.</text>
</comment>
<feature type="binding site" evidence="6">
    <location>
        <begin position="19"/>
        <end position="26"/>
    </location>
    <ligand>
        <name>GTP</name>
        <dbReference type="ChEBI" id="CHEBI:37565"/>
    </ligand>
</feature>
<sequence>MAKEKFSRAKPHCNIGTIGHVDHGKTTLTAAITKVLAETGGATFTAYDQIDKAPEEKARGITISTAHVEYETENRHYAHVDCPGHADYVKNMITGAAQMDGAILVVSAADGPMPQTREHILLARQVGVPALVVFLNKVDQVDDPELLELVELEVRELLSNYEFPGDDIPIVKGSALAAVEGNNPEIGAEAILELMREVDAYIPQPERPKDQPFLMPIEDVFSISGRGTVVTGRIERGVVKVGEEVEIVGIKPTSKTTVTGVEMFRKLLDQGEAGDNVGCLLRGIEREGVERGQVLCKPGSITPHTKFKAEAYILTKEEGGRHTPFFTNYRPQFYFRTTDVTGVVHLPEGTEMVMPGDNCAMTVELIVPIAMEEKLRFAIREGGRTVGAGVVSSIIE</sequence>
<keyword evidence="3 6" id="KW-0648">Protein biosynthesis</keyword>
<dbReference type="NCBIfam" id="NF009372">
    <property type="entry name" value="PRK12735.1"/>
    <property type="match status" value="1"/>
</dbReference>
<feature type="binding site" evidence="6">
    <location>
        <begin position="81"/>
        <end position="85"/>
    </location>
    <ligand>
        <name>GTP</name>
        <dbReference type="ChEBI" id="CHEBI:37565"/>
    </ligand>
</feature>
<evidence type="ECO:0000256" key="1">
    <source>
        <dbReference type="ARBA" id="ARBA00022741"/>
    </source>
</evidence>